<protein>
    <submittedName>
        <fullName evidence="1">Uncharacterized protein</fullName>
    </submittedName>
</protein>
<dbReference type="InParanoid" id="K0Z777"/>
<comment type="caution">
    <text evidence="1">The sequence shown here is derived from an EMBL/GenBank/DDBJ whole genome shotgun (WGS) entry which is preliminary data.</text>
</comment>
<evidence type="ECO:0000313" key="1">
    <source>
        <dbReference type="EMBL" id="EJZ83285.1"/>
    </source>
</evidence>
<dbReference type="AlphaFoldDB" id="K0Z777"/>
<accession>K0Z777</accession>
<dbReference type="RefSeq" id="WP_009139981.1">
    <property type="nucleotide sequence ID" value="NZ_JH815199.1"/>
</dbReference>
<sequence length="103" mass="11985">MEDLDFSRLDVALAIYDANDDPREAELLCGVALRKDDLEAFLHDLCELAERKYGGMRFARLLDEDEDDEAMESAYVRWKSDSLSRVIEEAERCLDEENRHEGR</sequence>
<dbReference type="EMBL" id="ADMD01000009">
    <property type="protein sequence ID" value="EJZ83285.1"/>
    <property type="molecule type" value="Genomic_DNA"/>
</dbReference>
<keyword evidence="2" id="KW-1185">Reference proteome</keyword>
<reference evidence="1 2" key="1">
    <citation type="submission" date="2012-08" db="EMBL/GenBank/DDBJ databases">
        <title>The Genome Sequence of Slackia piriformis YIT 12062.</title>
        <authorList>
            <consortium name="The Broad Institute Genome Sequencing Platform"/>
            <person name="Earl A."/>
            <person name="Ward D."/>
            <person name="Feldgarden M."/>
            <person name="Gevers D."/>
            <person name="Morotomi M."/>
            <person name="Walker B."/>
            <person name="Young S.K."/>
            <person name="Zeng Q."/>
            <person name="Gargeya S."/>
            <person name="Fitzgerald M."/>
            <person name="Haas B."/>
            <person name="Abouelleil A."/>
            <person name="Alvarado L."/>
            <person name="Arachchi H.M."/>
            <person name="Berlin A.M."/>
            <person name="Chapman S.B."/>
            <person name="Goldberg J."/>
            <person name="Griggs A."/>
            <person name="Gujja S."/>
            <person name="Hansen M."/>
            <person name="Howarth C."/>
            <person name="Imamovic A."/>
            <person name="Larimer J."/>
            <person name="McCowen C."/>
            <person name="Montmayeur A."/>
            <person name="Murphy C."/>
            <person name="Neiman D."/>
            <person name="Pearson M."/>
            <person name="Priest M."/>
            <person name="Roberts A."/>
            <person name="Saif S."/>
            <person name="Shea T."/>
            <person name="Sisk P."/>
            <person name="Sykes S."/>
            <person name="Wortman J."/>
            <person name="Nusbaum C."/>
            <person name="Birren B."/>
        </authorList>
    </citation>
    <scope>NUCLEOTIDE SEQUENCE [LARGE SCALE GENOMIC DNA]</scope>
    <source>
        <strain evidence="1 2">YIT 12062</strain>
    </source>
</reference>
<dbReference type="HOGENOM" id="CLU_2261972_0_0_11"/>
<gene>
    <name evidence="1" type="ORF">HMPREF9451_01804</name>
</gene>
<organism evidence="1 2">
    <name type="scientific">Slackia piriformis YIT 12062</name>
    <dbReference type="NCBI Taxonomy" id="742818"/>
    <lineage>
        <taxon>Bacteria</taxon>
        <taxon>Bacillati</taxon>
        <taxon>Actinomycetota</taxon>
        <taxon>Coriobacteriia</taxon>
        <taxon>Eggerthellales</taxon>
        <taxon>Eggerthellaceae</taxon>
        <taxon>Slackia</taxon>
    </lineage>
</organism>
<proteinExistence type="predicted"/>
<name>K0Z777_9ACTN</name>
<dbReference type="PATRIC" id="fig|742818.3.peg.1908"/>
<evidence type="ECO:0000313" key="2">
    <source>
        <dbReference type="Proteomes" id="UP000006069"/>
    </source>
</evidence>
<dbReference type="Proteomes" id="UP000006069">
    <property type="component" value="Unassembled WGS sequence"/>
</dbReference>